<accession>A0A367J917</accession>
<evidence type="ECO:0000313" key="6">
    <source>
        <dbReference type="Proteomes" id="UP000253551"/>
    </source>
</evidence>
<comment type="caution">
    <text evidence="5">The sequence shown here is derived from an EMBL/GenBank/DDBJ whole genome shotgun (WGS) entry which is preliminary data.</text>
</comment>
<feature type="region of interest" description="Disordered" evidence="3">
    <location>
        <begin position="199"/>
        <end position="241"/>
    </location>
</feature>
<dbReference type="GO" id="GO:0035267">
    <property type="term" value="C:NuA4 histone acetyltransferase complex"/>
    <property type="evidence" value="ECO:0007669"/>
    <property type="project" value="TreeGrafter"/>
</dbReference>
<evidence type="ECO:0000256" key="2">
    <source>
        <dbReference type="PROSITE-ProRule" id="PRU00035"/>
    </source>
</evidence>
<dbReference type="PANTHER" id="PTHR15398:SF4">
    <property type="entry name" value="BROMODOMAIN-CONTAINING PROTEIN 8 ISOFORM X1"/>
    <property type="match status" value="1"/>
</dbReference>
<dbReference type="AlphaFoldDB" id="A0A367J917"/>
<evidence type="ECO:0000256" key="3">
    <source>
        <dbReference type="SAM" id="MobiDB-lite"/>
    </source>
</evidence>
<evidence type="ECO:0000256" key="1">
    <source>
        <dbReference type="ARBA" id="ARBA00023117"/>
    </source>
</evidence>
<protein>
    <recommendedName>
        <fullName evidence="4">Bromo domain-containing protein</fullName>
    </recommendedName>
</protein>
<proteinExistence type="predicted"/>
<evidence type="ECO:0000259" key="4">
    <source>
        <dbReference type="PROSITE" id="PS50014"/>
    </source>
</evidence>
<dbReference type="SUPFAM" id="SSF47370">
    <property type="entry name" value="Bromodomain"/>
    <property type="match status" value="1"/>
</dbReference>
<feature type="compositionally biased region" description="Basic and acidic residues" evidence="3">
    <location>
        <begin position="232"/>
        <end position="241"/>
    </location>
</feature>
<dbReference type="Gene3D" id="1.20.920.10">
    <property type="entry name" value="Bromodomain-like"/>
    <property type="match status" value="1"/>
</dbReference>
<dbReference type="Proteomes" id="UP000253551">
    <property type="component" value="Unassembled WGS sequence"/>
</dbReference>
<dbReference type="Pfam" id="PF00439">
    <property type="entry name" value="Bromodomain"/>
    <property type="match status" value="1"/>
</dbReference>
<evidence type="ECO:0000313" key="5">
    <source>
        <dbReference type="EMBL" id="RCH86406.1"/>
    </source>
</evidence>
<feature type="compositionally biased region" description="Basic and acidic residues" evidence="3">
    <location>
        <begin position="69"/>
        <end position="81"/>
    </location>
</feature>
<keyword evidence="6" id="KW-1185">Reference proteome</keyword>
<dbReference type="STRING" id="4846.A0A367J917"/>
<feature type="domain" description="Bromo" evidence="4">
    <location>
        <begin position="259"/>
        <end position="329"/>
    </location>
</feature>
<feature type="compositionally biased region" description="Polar residues" evidence="3">
    <location>
        <begin position="220"/>
        <end position="231"/>
    </location>
</feature>
<dbReference type="PRINTS" id="PR00503">
    <property type="entry name" value="BROMODOMAIN"/>
</dbReference>
<keyword evidence="1 2" id="KW-0103">Bromodomain</keyword>
<reference evidence="5 6" key="1">
    <citation type="journal article" date="2018" name="G3 (Bethesda)">
        <title>Phylogenetic and Phylogenomic Definition of Rhizopus Species.</title>
        <authorList>
            <person name="Gryganskyi A.P."/>
            <person name="Golan J."/>
            <person name="Dolatabadi S."/>
            <person name="Mondo S."/>
            <person name="Robb S."/>
            <person name="Idnurm A."/>
            <person name="Muszewska A."/>
            <person name="Steczkiewicz K."/>
            <person name="Masonjones S."/>
            <person name="Liao H.L."/>
            <person name="Gajdeczka M.T."/>
            <person name="Anike F."/>
            <person name="Vuek A."/>
            <person name="Anishchenko I.M."/>
            <person name="Voigt K."/>
            <person name="de Hoog G.S."/>
            <person name="Smith M.E."/>
            <person name="Heitman J."/>
            <person name="Vilgalys R."/>
            <person name="Stajich J.E."/>
        </authorList>
    </citation>
    <scope>NUCLEOTIDE SEQUENCE [LARGE SCALE GENOMIC DNA]</scope>
    <source>
        <strain evidence="5 6">LSU 92-RS-03</strain>
    </source>
</reference>
<dbReference type="InterPro" id="IPR001487">
    <property type="entry name" value="Bromodomain"/>
</dbReference>
<gene>
    <name evidence="5" type="ORF">CU098_008506</name>
</gene>
<dbReference type="OrthoDB" id="1742084at2759"/>
<dbReference type="GO" id="GO:0006325">
    <property type="term" value="P:chromatin organization"/>
    <property type="evidence" value="ECO:0007669"/>
    <property type="project" value="UniProtKB-ARBA"/>
</dbReference>
<sequence length="377" mass="43116">MPVVVKLARQLYSLRLEEIQQAISKDEETFLKLVTEIEDIRAGKLDNQLMENVSKPAVVVNSNENSPKQPEELVQEVKEKSPSVMESSDQEEKANEIPKEEEIPVEPVKEETVNDEIKEDKGVVEQEDDQPMSNAKETPEQMEEYDMMNSSHKRLAEDEDGLLGEPQLKRLRTEEPMMIQEEEKVPEPLTVDTIKTDYSTDVSQVTTPVDPKDGDESVGGNESNAPTPTNDRYSKKFNKEDPRQKSWLKNINLLWREIANHKNGAMFMNPIKESIAPQYYDIVKSPMDLKTIKNRIRDGFINTTTEFERDVILMLTNSLMYNTEGTEVYQMAREMLDDSAEKIRTFKTADEDSSASSHTRASSMAAKDRRKSFANEL</sequence>
<feature type="compositionally biased region" description="Basic and acidic residues" evidence="3">
    <location>
        <begin position="90"/>
        <end position="124"/>
    </location>
</feature>
<feature type="compositionally biased region" description="Basic residues" evidence="3">
    <location>
        <begin position="368"/>
        <end position="377"/>
    </location>
</feature>
<name>A0A367J917_RHIST</name>
<organism evidence="5 6">
    <name type="scientific">Rhizopus stolonifer</name>
    <name type="common">Rhizopus nigricans</name>
    <dbReference type="NCBI Taxonomy" id="4846"/>
    <lineage>
        <taxon>Eukaryota</taxon>
        <taxon>Fungi</taxon>
        <taxon>Fungi incertae sedis</taxon>
        <taxon>Mucoromycota</taxon>
        <taxon>Mucoromycotina</taxon>
        <taxon>Mucoromycetes</taxon>
        <taxon>Mucorales</taxon>
        <taxon>Mucorineae</taxon>
        <taxon>Rhizopodaceae</taxon>
        <taxon>Rhizopus</taxon>
    </lineage>
</organism>
<dbReference type="PROSITE" id="PS50014">
    <property type="entry name" value="BROMODOMAIN_2"/>
    <property type="match status" value="1"/>
</dbReference>
<feature type="compositionally biased region" description="Low complexity" evidence="3">
    <location>
        <begin position="354"/>
        <end position="365"/>
    </location>
</feature>
<feature type="region of interest" description="Disordered" evidence="3">
    <location>
        <begin position="58"/>
        <end position="152"/>
    </location>
</feature>
<dbReference type="InterPro" id="IPR036427">
    <property type="entry name" value="Bromodomain-like_sf"/>
</dbReference>
<dbReference type="EMBL" id="PJQM01003942">
    <property type="protein sequence ID" value="RCH86406.1"/>
    <property type="molecule type" value="Genomic_DNA"/>
</dbReference>
<dbReference type="SMART" id="SM00297">
    <property type="entry name" value="BROMO"/>
    <property type="match status" value="1"/>
</dbReference>
<feature type="region of interest" description="Disordered" evidence="3">
    <location>
        <begin position="347"/>
        <end position="377"/>
    </location>
</feature>
<dbReference type="PANTHER" id="PTHR15398">
    <property type="entry name" value="BROMODOMAIN-CONTAINING PROTEIN 8"/>
    <property type="match status" value="1"/>
</dbReference>